<reference evidence="5" key="2">
    <citation type="journal article" date="2007" name="Science">
        <title>Draft genome sequence of the sexually transmitted pathogen Trichomonas vaginalis.</title>
        <authorList>
            <person name="Carlton J.M."/>
            <person name="Hirt R.P."/>
            <person name="Silva J.C."/>
            <person name="Delcher A.L."/>
            <person name="Schatz M."/>
            <person name="Zhao Q."/>
            <person name="Wortman J.R."/>
            <person name="Bidwell S.L."/>
            <person name="Alsmark U.C.M."/>
            <person name="Besteiro S."/>
            <person name="Sicheritz-Ponten T."/>
            <person name="Noel C.J."/>
            <person name="Dacks J.B."/>
            <person name="Foster P.G."/>
            <person name="Simillion C."/>
            <person name="Van de Peer Y."/>
            <person name="Miranda-Saavedra D."/>
            <person name="Barton G.J."/>
            <person name="Westrop G.D."/>
            <person name="Mueller S."/>
            <person name="Dessi D."/>
            <person name="Fiori P.L."/>
            <person name="Ren Q."/>
            <person name="Paulsen I."/>
            <person name="Zhang H."/>
            <person name="Bastida-Corcuera F.D."/>
            <person name="Simoes-Barbosa A."/>
            <person name="Brown M.T."/>
            <person name="Hayes R.D."/>
            <person name="Mukherjee M."/>
            <person name="Okumura C.Y."/>
            <person name="Schneider R."/>
            <person name="Smith A.J."/>
            <person name="Vanacova S."/>
            <person name="Villalvazo M."/>
            <person name="Haas B.J."/>
            <person name="Pertea M."/>
            <person name="Feldblyum T.V."/>
            <person name="Utterback T.R."/>
            <person name="Shu C.L."/>
            <person name="Osoegawa K."/>
            <person name="de Jong P.J."/>
            <person name="Hrdy I."/>
            <person name="Horvathova L."/>
            <person name="Zubacova Z."/>
            <person name="Dolezal P."/>
            <person name="Malik S.B."/>
            <person name="Logsdon J.M. Jr."/>
            <person name="Henze K."/>
            <person name="Gupta A."/>
            <person name="Wang C.C."/>
            <person name="Dunne R.L."/>
            <person name="Upcroft J.A."/>
            <person name="Upcroft P."/>
            <person name="White O."/>
            <person name="Salzberg S.L."/>
            <person name="Tang P."/>
            <person name="Chiu C.-H."/>
            <person name="Lee Y.-S."/>
            <person name="Embley T.M."/>
            <person name="Coombs G.H."/>
            <person name="Mottram J.C."/>
            <person name="Tachezy J."/>
            <person name="Fraser-Liggett C.M."/>
            <person name="Johnson P.J."/>
        </authorList>
    </citation>
    <scope>NUCLEOTIDE SEQUENCE [LARGE SCALE GENOMIC DNA]</scope>
    <source>
        <strain evidence="5">G3</strain>
    </source>
</reference>
<dbReference type="PROSITE" id="PS51352">
    <property type="entry name" value="THIOREDOXIN_2"/>
    <property type="match status" value="1"/>
</dbReference>
<dbReference type="AlphaFoldDB" id="A2FP72"/>
<dbReference type="RefSeq" id="XP_001306237.1">
    <property type="nucleotide sequence ID" value="XM_001306236.1"/>
</dbReference>
<dbReference type="EMBL" id="DS113920">
    <property type="protein sequence ID" value="EAX93307.1"/>
    <property type="molecule type" value="Genomic_DNA"/>
</dbReference>
<dbReference type="GO" id="GO:0006457">
    <property type="term" value="P:protein folding"/>
    <property type="evidence" value="ECO:0000318"/>
    <property type="project" value="GO_Central"/>
</dbReference>
<evidence type="ECO:0000256" key="1">
    <source>
        <dbReference type="ARBA" id="ARBA00006347"/>
    </source>
</evidence>
<accession>A2FP72</accession>
<dbReference type="OrthoDB" id="427280at2759"/>
<evidence type="ECO:0000259" key="4">
    <source>
        <dbReference type="PROSITE" id="PS51352"/>
    </source>
</evidence>
<sequence>MFFLLYFSFSTDIQEVGDYDYQDYIGTNKPALVKFYNPSCPHCFAMADEFWQVTEMFDDVNFVAIDCITHKNLCVNEFNIEKYPSVAIFMPNSLTPIKFEGYMGADEFAKFVKEKTNIEPRKIPKLFYEVTPNNFEAWKDSKKCAVGIFYSSLFEHHKKFLYEARMVAKAFQNEENVTIGIIRCDKFRPLCKPVNDLGYPVAARWTNANYVPFNDMAIANLLVLDINDNCDTHRRIDGFLEENVGRIEAAKPFVKEFIETKDPEERSKIIEKTKEVPGASFYVKVMNRIIKEGDEKIIQTINKMHHMITDPHVNAKNRDFTNKNFNVFKEFYPNYIPPTQNQESNENTANMEQHQSEKSEQKEL</sequence>
<dbReference type="Pfam" id="PF00085">
    <property type="entry name" value="Thioredoxin"/>
    <property type="match status" value="1"/>
</dbReference>
<keyword evidence="2" id="KW-0732">Signal</keyword>
<feature type="compositionally biased region" description="Polar residues" evidence="3">
    <location>
        <begin position="337"/>
        <end position="351"/>
    </location>
</feature>
<keyword evidence="6" id="KW-1185">Reference proteome</keyword>
<dbReference type="FunCoup" id="A2FP72">
    <property type="interactions" value="234"/>
</dbReference>
<feature type="compositionally biased region" description="Basic and acidic residues" evidence="3">
    <location>
        <begin position="354"/>
        <end position="364"/>
    </location>
</feature>
<dbReference type="InterPro" id="IPR013766">
    <property type="entry name" value="Thioredoxin_domain"/>
</dbReference>
<dbReference type="InterPro" id="IPR051063">
    <property type="entry name" value="PDI"/>
</dbReference>
<dbReference type="InterPro" id="IPR036249">
    <property type="entry name" value="Thioredoxin-like_sf"/>
</dbReference>
<dbReference type="Gene3D" id="3.40.30.10">
    <property type="entry name" value="Glutaredoxin"/>
    <property type="match status" value="1"/>
</dbReference>
<dbReference type="VEuPathDB" id="TrichDB:TVAGG3_0154560"/>
<dbReference type="eggNOG" id="KOG0191">
    <property type="taxonomic scope" value="Eukaryota"/>
</dbReference>
<dbReference type="OMA" id="IRIFWIV"/>
<evidence type="ECO:0000256" key="3">
    <source>
        <dbReference type="SAM" id="MobiDB-lite"/>
    </source>
</evidence>
<proteinExistence type="inferred from homology"/>
<dbReference type="Proteomes" id="UP000001542">
    <property type="component" value="Unassembled WGS sequence"/>
</dbReference>
<dbReference type="SUPFAM" id="SSF52833">
    <property type="entry name" value="Thioredoxin-like"/>
    <property type="match status" value="2"/>
</dbReference>
<evidence type="ECO:0000313" key="6">
    <source>
        <dbReference type="Proteomes" id="UP000001542"/>
    </source>
</evidence>
<dbReference type="KEGG" id="tva:4751025"/>
<dbReference type="PANTHER" id="PTHR45672:SF3">
    <property type="entry name" value="THIOREDOXIN DOMAIN-CONTAINING PROTEIN 5"/>
    <property type="match status" value="1"/>
</dbReference>
<evidence type="ECO:0000313" key="5">
    <source>
        <dbReference type="EMBL" id="EAX93307.1"/>
    </source>
</evidence>
<dbReference type="GO" id="GO:0005783">
    <property type="term" value="C:endoplasmic reticulum"/>
    <property type="evidence" value="ECO:0000318"/>
    <property type="project" value="GO_Central"/>
</dbReference>
<protein>
    <submittedName>
        <fullName evidence="5">Thioredoxin family protein</fullName>
    </submittedName>
</protein>
<dbReference type="PANTHER" id="PTHR45672">
    <property type="entry name" value="PROTEIN DISULFIDE-ISOMERASE C17H9.14C-RELATED"/>
    <property type="match status" value="1"/>
</dbReference>
<comment type="similarity">
    <text evidence="1">Belongs to the protein disulfide isomerase family.</text>
</comment>
<dbReference type="CDD" id="cd02961">
    <property type="entry name" value="PDI_a_family"/>
    <property type="match status" value="1"/>
</dbReference>
<dbReference type="InParanoid" id="A2FP72"/>
<organism evidence="5 6">
    <name type="scientific">Trichomonas vaginalis (strain ATCC PRA-98 / G3)</name>
    <dbReference type="NCBI Taxonomy" id="412133"/>
    <lineage>
        <taxon>Eukaryota</taxon>
        <taxon>Metamonada</taxon>
        <taxon>Parabasalia</taxon>
        <taxon>Trichomonadida</taxon>
        <taxon>Trichomonadidae</taxon>
        <taxon>Trichomonas</taxon>
    </lineage>
</organism>
<dbReference type="SUPFAM" id="SSF47933">
    <property type="entry name" value="ERP29 C domain-like"/>
    <property type="match status" value="1"/>
</dbReference>
<dbReference type="InterPro" id="IPR036356">
    <property type="entry name" value="ERp29_C_sf"/>
</dbReference>
<dbReference type="VEuPathDB" id="TrichDB:TVAG_277120"/>
<evidence type="ECO:0000256" key="2">
    <source>
        <dbReference type="ARBA" id="ARBA00022729"/>
    </source>
</evidence>
<reference evidence="5" key="1">
    <citation type="submission" date="2006-10" db="EMBL/GenBank/DDBJ databases">
        <authorList>
            <person name="Amadeo P."/>
            <person name="Zhao Q."/>
            <person name="Wortman J."/>
            <person name="Fraser-Liggett C."/>
            <person name="Carlton J."/>
        </authorList>
    </citation>
    <scope>NUCLEOTIDE SEQUENCE</scope>
    <source>
        <strain evidence="5">G3</strain>
    </source>
</reference>
<feature type="domain" description="Thioredoxin" evidence="4">
    <location>
        <begin position="1"/>
        <end position="117"/>
    </location>
</feature>
<dbReference type="Gene3D" id="1.20.1150.12">
    <property type="entry name" value="Endoplasmic reticulum resident protein 29, C-terminal domain"/>
    <property type="match status" value="1"/>
</dbReference>
<gene>
    <name evidence="5" type="ORF">TVAG_277120</name>
</gene>
<name>A2FP72_TRIV3</name>
<feature type="region of interest" description="Disordered" evidence="3">
    <location>
        <begin position="336"/>
        <end position="364"/>
    </location>
</feature>
<dbReference type="SMR" id="A2FP72"/>
<dbReference type="STRING" id="5722.A2FP72"/>
<dbReference type="GO" id="GO:0003756">
    <property type="term" value="F:protein disulfide isomerase activity"/>
    <property type="evidence" value="ECO:0000318"/>
    <property type="project" value="GO_Central"/>
</dbReference>